<dbReference type="Proteomes" id="UP000317169">
    <property type="component" value="Unassembled WGS sequence"/>
</dbReference>
<name>A0A507ZMW1_9FLAO</name>
<organism evidence="6 7">
    <name type="scientific">Haloflavibacter putidus</name>
    <dbReference type="NCBI Taxonomy" id="2576776"/>
    <lineage>
        <taxon>Bacteria</taxon>
        <taxon>Pseudomonadati</taxon>
        <taxon>Bacteroidota</taxon>
        <taxon>Flavobacteriia</taxon>
        <taxon>Flavobacteriales</taxon>
        <taxon>Flavobacteriaceae</taxon>
        <taxon>Haloflavibacter</taxon>
    </lineage>
</organism>
<evidence type="ECO:0000256" key="1">
    <source>
        <dbReference type="ARBA" id="ARBA00004141"/>
    </source>
</evidence>
<proteinExistence type="predicted"/>
<keyword evidence="3 5" id="KW-1133">Transmembrane helix</keyword>
<evidence type="ECO:0000256" key="4">
    <source>
        <dbReference type="ARBA" id="ARBA00023136"/>
    </source>
</evidence>
<dbReference type="Pfam" id="PF09685">
    <property type="entry name" value="MamF_MmsF"/>
    <property type="match status" value="1"/>
</dbReference>
<evidence type="ECO:0000313" key="7">
    <source>
        <dbReference type="Proteomes" id="UP000317169"/>
    </source>
</evidence>
<comment type="caution">
    <text evidence="6">The sequence shown here is derived from an EMBL/GenBank/DDBJ whole genome shotgun (WGS) entry which is preliminary data.</text>
</comment>
<keyword evidence="7" id="KW-1185">Reference proteome</keyword>
<sequence length="117" mass="13119">MEVINQKKQDREMLLVMHLSQLLNLITGFGGIIVPVILWQLKKDEIEQMDEQGKEVVNFQISLFIYLLVGGVLAVILIGFLVLAVVAIIGLIFPIINGIKAKDGNPINYPFTIKFIQ</sequence>
<evidence type="ECO:0000256" key="5">
    <source>
        <dbReference type="SAM" id="Phobius"/>
    </source>
</evidence>
<evidence type="ECO:0000256" key="3">
    <source>
        <dbReference type="ARBA" id="ARBA00022989"/>
    </source>
</evidence>
<gene>
    <name evidence="6" type="ORF">FKR84_10430</name>
</gene>
<accession>A0A507ZMW1</accession>
<evidence type="ECO:0000256" key="2">
    <source>
        <dbReference type="ARBA" id="ARBA00022692"/>
    </source>
</evidence>
<dbReference type="AlphaFoldDB" id="A0A507ZMW1"/>
<comment type="subcellular location">
    <subcellularLocation>
        <location evidence="1">Membrane</location>
        <topology evidence="1">Multi-pass membrane protein</topology>
    </subcellularLocation>
</comment>
<dbReference type="OrthoDB" id="9808930at2"/>
<reference evidence="6 7" key="1">
    <citation type="submission" date="2019-06" db="EMBL/GenBank/DDBJ databases">
        <title>Flavibacter putida gen. nov., sp. nov., a novel marine bacterium of the family Flavobacteriaceae isolated from coastal seawater.</title>
        <authorList>
            <person name="Feng X."/>
        </authorList>
    </citation>
    <scope>NUCLEOTIDE SEQUENCE [LARGE SCALE GENOMIC DNA]</scope>
    <source>
        <strain evidence="6 7">PLHSN227</strain>
    </source>
</reference>
<keyword evidence="4 5" id="KW-0472">Membrane</keyword>
<dbReference type="RefSeq" id="WP_141422254.1">
    <property type="nucleotide sequence ID" value="NZ_VIAR01000011.1"/>
</dbReference>
<dbReference type="EMBL" id="VIAR01000011">
    <property type="protein sequence ID" value="TQD36225.1"/>
    <property type="molecule type" value="Genomic_DNA"/>
</dbReference>
<keyword evidence="2 5" id="KW-0812">Transmembrane</keyword>
<feature type="transmembrane region" description="Helical" evidence="5">
    <location>
        <begin position="21"/>
        <end position="41"/>
    </location>
</feature>
<dbReference type="InterPro" id="IPR019109">
    <property type="entry name" value="MamF_MmsF"/>
</dbReference>
<feature type="transmembrane region" description="Helical" evidence="5">
    <location>
        <begin position="61"/>
        <end position="93"/>
    </location>
</feature>
<evidence type="ECO:0000313" key="6">
    <source>
        <dbReference type="EMBL" id="TQD36225.1"/>
    </source>
</evidence>
<protein>
    <submittedName>
        <fullName evidence="6">DUF4870 domain-containing protein</fullName>
    </submittedName>
</protein>